<keyword evidence="1" id="KW-1277">Toxin-antitoxin system</keyword>
<evidence type="ECO:0000256" key="2">
    <source>
        <dbReference type="PIRSR" id="PIRSR006156-1"/>
    </source>
</evidence>
<dbReference type="Proteomes" id="UP000070483">
    <property type="component" value="Unassembled WGS sequence"/>
</dbReference>
<dbReference type="Gene3D" id="3.30.2310.20">
    <property type="entry name" value="RelE-like"/>
    <property type="match status" value="1"/>
</dbReference>
<reference evidence="4" key="1">
    <citation type="submission" date="2016-01" db="EMBL/GenBank/DDBJ databases">
        <authorList>
            <person name="Mitreva M."/>
            <person name="Pepin K.H."/>
            <person name="Mihindukulasuriya K.A."/>
            <person name="Fulton R."/>
            <person name="Fronick C."/>
            <person name="O'Laughlin M."/>
            <person name="Miner T."/>
            <person name="Herter B."/>
            <person name="Rosa B.A."/>
            <person name="Cordes M."/>
            <person name="Tomlinson C."/>
            <person name="Wollam A."/>
            <person name="Palsikar V.B."/>
            <person name="Mardis E.R."/>
            <person name="Wilson R.K."/>
        </authorList>
    </citation>
    <scope>NUCLEOTIDE SEQUENCE [LARGE SCALE GENOMIC DNA]</scope>
    <source>
        <strain evidence="4">KA00185</strain>
    </source>
</reference>
<dbReference type="GO" id="GO:0006402">
    <property type="term" value="P:mRNA catabolic process"/>
    <property type="evidence" value="ECO:0007669"/>
    <property type="project" value="TreeGrafter"/>
</dbReference>
<dbReference type="PIRSF" id="PIRSF006156">
    <property type="entry name" value="YafQ"/>
    <property type="match status" value="1"/>
</dbReference>
<dbReference type="SUPFAM" id="SSF143011">
    <property type="entry name" value="RelE-like"/>
    <property type="match status" value="1"/>
</dbReference>
<sequence length="98" mass="11460">MKGKKEEYKYSIILTGKFKKHLKNLKKQKKDLKLLESIISILAKGEKLPPKNKDHKLINNYDEARECHITPDWLLIYEIVEDKLILILLASGSHSELF</sequence>
<organism evidence="3 4">
    <name type="scientific">Leptotrichia wadei</name>
    <dbReference type="NCBI Taxonomy" id="157687"/>
    <lineage>
        <taxon>Bacteria</taxon>
        <taxon>Fusobacteriati</taxon>
        <taxon>Fusobacteriota</taxon>
        <taxon>Fusobacteriia</taxon>
        <taxon>Fusobacteriales</taxon>
        <taxon>Leptotrichiaceae</taxon>
        <taxon>Leptotrichia</taxon>
    </lineage>
</organism>
<comment type="caution">
    <text evidence="3">The sequence shown here is derived from an EMBL/GenBank/DDBJ whole genome shotgun (WGS) entry which is preliminary data.</text>
</comment>
<evidence type="ECO:0000256" key="1">
    <source>
        <dbReference type="ARBA" id="ARBA00022649"/>
    </source>
</evidence>
<evidence type="ECO:0000313" key="3">
    <source>
        <dbReference type="EMBL" id="KXB64701.1"/>
    </source>
</evidence>
<dbReference type="InterPro" id="IPR007712">
    <property type="entry name" value="RelE/ParE_toxin"/>
</dbReference>
<dbReference type="InterPro" id="IPR035093">
    <property type="entry name" value="RelE/ParE_toxin_dom_sf"/>
</dbReference>
<dbReference type="RefSeq" id="WP_060918043.1">
    <property type="nucleotide sequence ID" value="NZ_KQ960077.1"/>
</dbReference>
<dbReference type="PATRIC" id="fig|157687.3.peg.1335"/>
<gene>
    <name evidence="3" type="ORF">HMPREF3180_01340</name>
</gene>
<dbReference type="EMBL" id="LSDD01000095">
    <property type="protein sequence ID" value="KXB64701.1"/>
    <property type="molecule type" value="Genomic_DNA"/>
</dbReference>
<evidence type="ECO:0000313" key="4">
    <source>
        <dbReference type="Proteomes" id="UP000070483"/>
    </source>
</evidence>
<dbReference type="PANTHER" id="PTHR40588">
    <property type="entry name" value="MRNA INTERFERASE TOXIN YAFQ"/>
    <property type="match status" value="1"/>
</dbReference>
<dbReference type="NCBIfam" id="TIGR02385">
    <property type="entry name" value="RelE_StbE"/>
    <property type="match status" value="1"/>
</dbReference>
<dbReference type="OrthoDB" id="82225at2"/>
<name>A0A134AAF1_9FUSO</name>
<accession>A0A134AAF1</accession>
<dbReference type="InterPro" id="IPR004386">
    <property type="entry name" value="Toxin_YafQ-like"/>
</dbReference>
<dbReference type="Pfam" id="PF15738">
    <property type="entry name" value="YafQ_toxin"/>
    <property type="match status" value="1"/>
</dbReference>
<dbReference type="GO" id="GO:0006415">
    <property type="term" value="P:translational termination"/>
    <property type="evidence" value="ECO:0007669"/>
    <property type="project" value="TreeGrafter"/>
</dbReference>
<feature type="active site" description="Proton donor" evidence="2">
    <location>
        <position position="94"/>
    </location>
</feature>
<keyword evidence="4" id="KW-1185">Reference proteome</keyword>
<dbReference type="PANTHER" id="PTHR40588:SF1">
    <property type="entry name" value="MRNA INTERFERASE TOXIN YAFQ"/>
    <property type="match status" value="1"/>
</dbReference>
<protein>
    <submittedName>
        <fullName evidence="3">Addiction module toxin, RelE/StbE family</fullName>
    </submittedName>
</protein>
<dbReference type="GO" id="GO:0004521">
    <property type="term" value="F:RNA endonuclease activity"/>
    <property type="evidence" value="ECO:0007669"/>
    <property type="project" value="TreeGrafter"/>
</dbReference>
<dbReference type="STRING" id="157687.HMPREF3180_01340"/>
<proteinExistence type="predicted"/>
<dbReference type="AlphaFoldDB" id="A0A134AAF1"/>